<evidence type="ECO:0000313" key="3">
    <source>
        <dbReference type="Proteomes" id="UP000515153"/>
    </source>
</evidence>
<gene>
    <name evidence="4" type="ORF">PgNI_00695</name>
</gene>
<dbReference type="Proteomes" id="UP000515153">
    <property type="component" value="Unplaced"/>
</dbReference>
<proteinExistence type="predicted"/>
<accession>A0A6P8BN76</accession>
<name>A0A6P8BN76_PYRGI</name>
<dbReference type="GeneID" id="41955687"/>
<organism evidence="3 4">
    <name type="scientific">Pyricularia grisea</name>
    <name type="common">Crabgrass-specific blast fungus</name>
    <name type="synonym">Magnaporthe grisea</name>
    <dbReference type="NCBI Taxonomy" id="148305"/>
    <lineage>
        <taxon>Eukaryota</taxon>
        <taxon>Fungi</taxon>
        <taxon>Dikarya</taxon>
        <taxon>Ascomycota</taxon>
        <taxon>Pezizomycotina</taxon>
        <taxon>Sordariomycetes</taxon>
        <taxon>Sordariomycetidae</taxon>
        <taxon>Magnaporthales</taxon>
        <taxon>Pyriculariaceae</taxon>
        <taxon>Pyricularia</taxon>
    </lineage>
</organism>
<feature type="coiled-coil region" evidence="1">
    <location>
        <begin position="81"/>
        <end position="115"/>
    </location>
</feature>
<dbReference type="AlphaFoldDB" id="A0A6P8BN76"/>
<reference evidence="4" key="1">
    <citation type="journal article" date="2019" name="Mol. Biol. Evol.">
        <title>Blast fungal genomes show frequent chromosomal changes, gene gains and losses, and effector gene turnover.</title>
        <authorList>
            <person name="Gomez Luciano L.B."/>
            <person name="Jason Tsai I."/>
            <person name="Chuma I."/>
            <person name="Tosa Y."/>
            <person name="Chen Y.H."/>
            <person name="Li J.Y."/>
            <person name="Li M.Y."/>
            <person name="Jade Lu M.Y."/>
            <person name="Nakayashiki H."/>
            <person name="Li W.H."/>
        </authorList>
    </citation>
    <scope>NUCLEOTIDE SEQUENCE</scope>
    <source>
        <strain evidence="4">NI907</strain>
    </source>
</reference>
<evidence type="ECO:0000256" key="1">
    <source>
        <dbReference type="SAM" id="Coils"/>
    </source>
</evidence>
<reference evidence="4" key="2">
    <citation type="submission" date="2019-10" db="EMBL/GenBank/DDBJ databases">
        <authorList>
            <consortium name="NCBI Genome Project"/>
        </authorList>
    </citation>
    <scope>NUCLEOTIDE SEQUENCE</scope>
    <source>
        <strain evidence="4">NI907</strain>
    </source>
</reference>
<evidence type="ECO:0000313" key="4">
    <source>
        <dbReference type="RefSeq" id="XP_030988342.1"/>
    </source>
</evidence>
<keyword evidence="3" id="KW-1185">Reference proteome</keyword>
<keyword evidence="1" id="KW-0175">Coiled coil</keyword>
<reference evidence="4" key="3">
    <citation type="submission" date="2025-08" db="UniProtKB">
        <authorList>
            <consortium name="RefSeq"/>
        </authorList>
    </citation>
    <scope>IDENTIFICATION</scope>
    <source>
        <strain evidence="4">NI907</strain>
    </source>
</reference>
<dbReference type="KEGG" id="pgri:PgNI_00695"/>
<feature type="compositionally biased region" description="Polar residues" evidence="2">
    <location>
        <begin position="141"/>
        <end position="153"/>
    </location>
</feature>
<protein>
    <submittedName>
        <fullName evidence="4">Uncharacterized protein</fullName>
    </submittedName>
</protein>
<sequence>MSADLNKPVETGISVHDQNATDAIASPEVEHTAETIIDVYVDEDHVILSKDHWNSYKEAYDDLETANNQFLALLSAKTALLRSLKHKVAFLEKVNKELTAKSLKLQNSLDQSQSKISEFSLNESLLESVIDELCSTLRALQQPTRDSEQTNADQDVIMDSGEESSEEE</sequence>
<evidence type="ECO:0000256" key="2">
    <source>
        <dbReference type="SAM" id="MobiDB-lite"/>
    </source>
</evidence>
<feature type="region of interest" description="Disordered" evidence="2">
    <location>
        <begin position="141"/>
        <end position="168"/>
    </location>
</feature>
<dbReference type="RefSeq" id="XP_030988342.1">
    <property type="nucleotide sequence ID" value="XM_031120773.1"/>
</dbReference>